<evidence type="ECO:0000313" key="2">
    <source>
        <dbReference type="EMBL" id="CAB4266186.1"/>
    </source>
</evidence>
<gene>
    <name evidence="2" type="ORF">CURHAP_LOCUS8435</name>
</gene>
<protein>
    <recommendedName>
        <fullName evidence="1">RNase H type-1 domain-containing protein</fullName>
    </recommendedName>
</protein>
<sequence length="83" mass="9543">MGIKGMCIIISKLNVYGAINNTTGLRNADFFHLLMEIDSSEAIMMINLWETMWANVSNIVDDVRDLLMQFSLKEVKFQPRECN</sequence>
<dbReference type="GO" id="GO:0004523">
    <property type="term" value="F:RNA-DNA hybrid ribonuclease activity"/>
    <property type="evidence" value="ECO:0007669"/>
    <property type="project" value="InterPro"/>
</dbReference>
<evidence type="ECO:0000259" key="1">
    <source>
        <dbReference type="Pfam" id="PF13456"/>
    </source>
</evidence>
<dbReference type="EMBL" id="CAEKDK010000001">
    <property type="protein sequence ID" value="CAB4266186.1"/>
    <property type="molecule type" value="Genomic_DNA"/>
</dbReference>
<name>A0A6J5TQ69_PRUAR</name>
<dbReference type="InterPro" id="IPR002156">
    <property type="entry name" value="RNaseH_domain"/>
</dbReference>
<reference evidence="2 3" key="1">
    <citation type="submission" date="2020-05" db="EMBL/GenBank/DDBJ databases">
        <authorList>
            <person name="Campoy J."/>
            <person name="Schneeberger K."/>
            <person name="Spophaly S."/>
        </authorList>
    </citation>
    <scope>NUCLEOTIDE SEQUENCE [LARGE SCALE GENOMIC DNA]</scope>
    <source>
        <strain evidence="2">PruArmRojPasFocal</strain>
    </source>
</reference>
<organism evidence="2 3">
    <name type="scientific">Prunus armeniaca</name>
    <name type="common">Apricot</name>
    <name type="synonym">Armeniaca vulgaris</name>
    <dbReference type="NCBI Taxonomy" id="36596"/>
    <lineage>
        <taxon>Eukaryota</taxon>
        <taxon>Viridiplantae</taxon>
        <taxon>Streptophyta</taxon>
        <taxon>Embryophyta</taxon>
        <taxon>Tracheophyta</taxon>
        <taxon>Spermatophyta</taxon>
        <taxon>Magnoliopsida</taxon>
        <taxon>eudicotyledons</taxon>
        <taxon>Gunneridae</taxon>
        <taxon>Pentapetalae</taxon>
        <taxon>rosids</taxon>
        <taxon>fabids</taxon>
        <taxon>Rosales</taxon>
        <taxon>Rosaceae</taxon>
        <taxon>Amygdaloideae</taxon>
        <taxon>Amygdaleae</taxon>
        <taxon>Prunus</taxon>
    </lineage>
</organism>
<dbReference type="Pfam" id="PF13456">
    <property type="entry name" value="RVT_3"/>
    <property type="match status" value="1"/>
</dbReference>
<feature type="domain" description="RNase H type-1" evidence="1">
    <location>
        <begin position="29"/>
        <end position="83"/>
    </location>
</feature>
<dbReference type="Proteomes" id="UP000507222">
    <property type="component" value="Unassembled WGS sequence"/>
</dbReference>
<accession>A0A6J5TQ69</accession>
<evidence type="ECO:0000313" key="3">
    <source>
        <dbReference type="Proteomes" id="UP000507222"/>
    </source>
</evidence>
<dbReference type="GO" id="GO:0003676">
    <property type="term" value="F:nucleic acid binding"/>
    <property type="evidence" value="ECO:0007669"/>
    <property type="project" value="InterPro"/>
</dbReference>
<dbReference type="AlphaFoldDB" id="A0A6J5TQ69"/>
<proteinExistence type="predicted"/>